<evidence type="ECO:0000256" key="4">
    <source>
        <dbReference type="ARBA" id="ARBA00022574"/>
    </source>
</evidence>
<keyword evidence="10" id="KW-1185">Reference proteome</keyword>
<proteinExistence type="predicted"/>
<reference evidence="9 10" key="1">
    <citation type="submission" date="2019-08" db="EMBL/GenBank/DDBJ databases">
        <authorList>
            <person name="Alioto T."/>
            <person name="Alioto T."/>
            <person name="Gomez Garrido J."/>
        </authorList>
    </citation>
    <scope>NUCLEOTIDE SEQUENCE [LARGE SCALE GENOMIC DNA]</scope>
</reference>
<dbReference type="SUPFAM" id="SSF50978">
    <property type="entry name" value="WD40 repeat-like"/>
    <property type="match status" value="2"/>
</dbReference>
<dbReference type="Proteomes" id="UP000325440">
    <property type="component" value="Unassembled WGS sequence"/>
</dbReference>
<keyword evidence="2" id="KW-0690">Ribosome biogenesis</keyword>
<protein>
    <submittedName>
        <fullName evidence="9">Six-bladed beta-propeller, TolB-like,WD40/YVTN repeat-like-containing domain,WD40 repeat,WD40-repeat</fullName>
    </submittedName>
</protein>
<dbReference type="InterPro" id="IPR015943">
    <property type="entry name" value="WD40/YVTN_repeat-like_dom_sf"/>
</dbReference>
<dbReference type="PANTHER" id="PTHR44215">
    <property type="entry name" value="WD REPEAT-CONTAINING PROTEIN 75"/>
    <property type="match status" value="1"/>
</dbReference>
<dbReference type="InterPro" id="IPR001680">
    <property type="entry name" value="WD40_rpt"/>
</dbReference>
<dbReference type="InterPro" id="IPR036322">
    <property type="entry name" value="WD40_repeat_dom_sf"/>
</dbReference>
<dbReference type="SMART" id="SM00320">
    <property type="entry name" value="WD40"/>
    <property type="match status" value="6"/>
</dbReference>
<dbReference type="EMBL" id="CABPRJ010001432">
    <property type="protein sequence ID" value="VVC36324.1"/>
    <property type="molecule type" value="Genomic_DNA"/>
</dbReference>
<evidence type="ECO:0000256" key="1">
    <source>
        <dbReference type="ARBA" id="ARBA00004604"/>
    </source>
</evidence>
<accession>A0A5E4MVL1</accession>
<keyword evidence="3" id="KW-0698">rRNA processing</keyword>
<feature type="domain" description="WD repeat-containing protein 75 second beta-propeller" evidence="8">
    <location>
        <begin position="354"/>
        <end position="679"/>
    </location>
</feature>
<evidence type="ECO:0000256" key="5">
    <source>
        <dbReference type="ARBA" id="ARBA00022737"/>
    </source>
</evidence>
<evidence type="ECO:0000256" key="7">
    <source>
        <dbReference type="ARBA" id="ARBA00023242"/>
    </source>
</evidence>
<dbReference type="OrthoDB" id="4096at2759"/>
<dbReference type="Pfam" id="PF23869">
    <property type="entry name" value="Beta-prop_WDR75_1st"/>
    <property type="match status" value="1"/>
</dbReference>
<dbReference type="GO" id="GO:0006364">
    <property type="term" value="P:rRNA processing"/>
    <property type="evidence" value="ECO:0007669"/>
    <property type="project" value="UniProtKB-KW"/>
</dbReference>
<evidence type="ECO:0000259" key="8">
    <source>
        <dbReference type="Pfam" id="PF23769"/>
    </source>
</evidence>
<dbReference type="InterPro" id="IPR053826">
    <property type="entry name" value="WDR75"/>
</dbReference>
<dbReference type="GO" id="GO:0003723">
    <property type="term" value="F:RNA binding"/>
    <property type="evidence" value="ECO:0007669"/>
    <property type="project" value="InterPro"/>
</dbReference>
<dbReference type="Pfam" id="PF23769">
    <property type="entry name" value="Beta-prop_WDR75_2nd"/>
    <property type="match status" value="1"/>
</dbReference>
<evidence type="ECO:0000256" key="3">
    <source>
        <dbReference type="ARBA" id="ARBA00022552"/>
    </source>
</evidence>
<keyword evidence="5" id="KW-0677">Repeat</keyword>
<dbReference type="SUPFAM" id="SSF117289">
    <property type="entry name" value="Nucleoporin domain"/>
    <property type="match status" value="1"/>
</dbReference>
<dbReference type="InterPro" id="IPR057644">
    <property type="entry name" value="Beta-prop_WDR75_2nd"/>
</dbReference>
<dbReference type="GO" id="GO:0032040">
    <property type="term" value="C:small-subunit processome"/>
    <property type="evidence" value="ECO:0007669"/>
    <property type="project" value="InterPro"/>
</dbReference>
<comment type="subcellular location">
    <subcellularLocation>
        <location evidence="1">Nucleus</location>
        <location evidence="1">Nucleolus</location>
    </subcellularLocation>
</comment>
<keyword evidence="4" id="KW-0853">WD repeat</keyword>
<gene>
    <name evidence="9" type="ORF">CINCED_3A020846</name>
</gene>
<organism evidence="9 10">
    <name type="scientific">Cinara cedri</name>
    <dbReference type="NCBI Taxonomy" id="506608"/>
    <lineage>
        <taxon>Eukaryota</taxon>
        <taxon>Metazoa</taxon>
        <taxon>Ecdysozoa</taxon>
        <taxon>Arthropoda</taxon>
        <taxon>Hexapoda</taxon>
        <taxon>Insecta</taxon>
        <taxon>Pterygota</taxon>
        <taxon>Neoptera</taxon>
        <taxon>Paraneoptera</taxon>
        <taxon>Hemiptera</taxon>
        <taxon>Sternorrhyncha</taxon>
        <taxon>Aphidomorpha</taxon>
        <taxon>Aphidoidea</taxon>
        <taxon>Aphididae</taxon>
        <taxon>Lachninae</taxon>
        <taxon>Cinara</taxon>
    </lineage>
</organism>
<evidence type="ECO:0000256" key="2">
    <source>
        <dbReference type="ARBA" id="ARBA00022517"/>
    </source>
</evidence>
<evidence type="ECO:0000256" key="6">
    <source>
        <dbReference type="ARBA" id="ARBA00023163"/>
    </source>
</evidence>
<evidence type="ECO:0000313" key="9">
    <source>
        <dbReference type="EMBL" id="VVC36324.1"/>
    </source>
</evidence>
<name>A0A5E4MVL1_9HEMI</name>
<dbReference type="AlphaFoldDB" id="A0A5E4MVL1"/>
<evidence type="ECO:0000313" key="10">
    <source>
        <dbReference type="Proteomes" id="UP000325440"/>
    </source>
</evidence>
<dbReference type="GO" id="GO:0045943">
    <property type="term" value="P:positive regulation of transcription by RNA polymerase I"/>
    <property type="evidence" value="ECO:0007669"/>
    <property type="project" value="InterPro"/>
</dbReference>
<dbReference type="PANTHER" id="PTHR44215:SF1">
    <property type="entry name" value="WD REPEAT-CONTAINING PROTEIN 75"/>
    <property type="match status" value="1"/>
</dbReference>
<sequence>MTSITVELTKVEGGNIVRHPPLFSINGRFIYVGCGSDINCFSVDSGKLVANYIGDGNFGQIVNLCFHPSDDKVLIAIHLNGVIVFWKLIGTQAAKILKHQELDLKKCHIINGKCLAKQHCSYNVDCIFVSYKLQATDNDDIIIGLFSLENGTVLHKFNEIFENLPHIWSFGGFEEVPYFAAANKNIIHIYDLLNYKKNKIRLGSDRTVTVVQCHPNCNILSIGDNTGRIVLYYNVMHKSTRSQTVYHWHTLPVNDVVFTNSGNHFYSGGGENVLVKWFVENIETRHFLPRLPANILHISVTEDNQYIAVSTQDNGILIVNSQNRIHSTIQKFTWGVHASTEKEFEKGFPAGVAFDSRSRSLVTNGWPGHIQFFSLDQSQLSFNLDIVCQNYITQTRDQSAFNADVCLLAISDDSTWLATVERRPTDENFIADDVLKFWSFNEKLQSYSLNTYTSSVDRITKVLFRPSVDSDGLHMAATLHEDVFKLWSPYNLSENIKSPIKSWQHEYTSKHFHNQPLNAISFSEDGCILAAAFGPSIILKVLDDSDDFKTSLTHGFDHIRLLQFGKNTSSWMLVAASSMRLLIWNVLSETLLTTIWVQVERLIADPMSEFMAVFTPNNDVFVFTPNDKNIIYKKENIFGKNNKNTSILWAIFAPNLDCHNGQSSSWLDNSTLYMLTNQQELIKFNKTDTLQNMIEAFVDNSFTNLTPLGRIISNNEICHNTQTIKKLPEFETFIDEDKSAFEILEEPAYLMFPLESQLERILLACLKT</sequence>
<dbReference type="Gene3D" id="2.130.10.10">
    <property type="entry name" value="YVTN repeat-like/Quinoprotein amine dehydrogenase"/>
    <property type="match status" value="3"/>
</dbReference>
<dbReference type="GO" id="GO:2000234">
    <property type="term" value="P:positive regulation of rRNA processing"/>
    <property type="evidence" value="ECO:0007669"/>
    <property type="project" value="TreeGrafter"/>
</dbReference>
<keyword evidence="7" id="KW-0539">Nucleus</keyword>
<keyword evidence="6" id="KW-0804">Transcription</keyword>